<keyword evidence="3" id="KW-0325">Glycoprotein</keyword>
<dbReference type="InterPro" id="IPR001846">
    <property type="entry name" value="VWF_type-D"/>
</dbReference>
<dbReference type="InterPro" id="IPR025615">
    <property type="entry name" value="TILa_dom"/>
</dbReference>
<dbReference type="PANTHER" id="PTHR11339">
    <property type="entry name" value="EXTRACELLULAR MATRIX GLYCOPROTEIN RELATED"/>
    <property type="match status" value="1"/>
</dbReference>
<dbReference type="SMART" id="SM00215">
    <property type="entry name" value="VWC_out"/>
    <property type="match status" value="4"/>
</dbReference>
<keyword evidence="1" id="KW-0677">Repeat</keyword>
<dbReference type="InParanoid" id="A0A672IGM3"/>
<dbReference type="FunFam" id="2.10.25.10:FF:000055">
    <property type="entry name" value="alpha-tectorin isoform X1"/>
    <property type="match status" value="3"/>
</dbReference>
<reference evidence="5" key="1">
    <citation type="submission" date="2025-08" db="UniProtKB">
        <authorList>
            <consortium name="Ensembl"/>
        </authorList>
    </citation>
    <scope>IDENTIFICATION</scope>
</reference>
<dbReference type="Pfam" id="PF08742">
    <property type="entry name" value="C8"/>
    <property type="match status" value="5"/>
</dbReference>
<dbReference type="InterPro" id="IPR001007">
    <property type="entry name" value="VWF_dom"/>
</dbReference>
<feature type="domain" description="VWFD" evidence="4">
    <location>
        <begin position="1570"/>
        <end position="1779"/>
    </location>
</feature>
<keyword evidence="6" id="KW-1185">Reference proteome</keyword>
<sequence length="1869" mass="202933">LPPQRFVESCVYDLCVGGGCVCNAGYVLSAGVCVPHAECGCSFEGRYYSSGETVILGEDCGRRCSCSYGSMTCSSHACGPHESCSVEEGERGCRPNSYATCWIRGPGSYQTFDELTYRYPGACRLTLAKVMGTSSHPHFMVTAEKVPRGREGFIRILNFEVDSQLIKLPYSSASNRIQIYHSSLHSVTLRTSFGVTVQTVWPHFVQVTAPSVYAGSLGGLCGDYNGHPRDDFRTPNGFLVDSSQAFGDSWRDGSLSAHCVENLDENTENNHNVSEYCGILTSPQGPFAPCWSTVDPQQQVHVCEQIIQGSADPASKVCEVLRDYALMCQQNGVVLEEWRNVTSCELACPANSHYELCGDSCPSACPSLSFPFTCNTQCQEGCQCDDGFVLNGNQCVPPTSCGCYHQGRYRHGGEQFNDGEECQSLCTCNGTTGTVHCVPSSCGPQESCRVVEGVFGCHPKPHGTCYASGDPHYKTFDGMKYDFQGTCRYILAKDCNGTGPSQFSVEAKNEPWNGQLVSVTAEPAFMICSVILQVDGIITNLPVVLNGSRVTIFVSGSRTFVNADFGLSVTFDGRSTVFITLPSDFRGETCGLCGNFNGNSSDDFYTPSGTVTSPDEFGAAWKVAGNYSCSDGCGSSCPRCTDEQPARDQCQVIRAADGPFSFCHDQVDPAPFFSDCVFDVCVSGSGGPDLLCQAIDAYVSACQSANVPIFPWRQNTTCRLDCPANSHYELCGTDCGHTCASSPDATCEHVCSEGCFCDEGFLRSGTQCVPMESCGCQYDGFYYNAGDSFWTDGCSQRCRCHAPNDLRCSSASCILDQRCTIKNGLLGCFDAMSTCTVWGDPHYVSFDGALSHFQGTCSYIITKSVRHRANETQFRVIGTNNHRGNNLVSFVSAVDVYLSNHPESVHVRIGPNRRINGSAVSLPTIAGNLAQLERQGNFIVVNAGDLVVQFDGQSTLLVRTAENRNNRLTGMCGNANNDPADDKAFPNGTLAVNDDETCPKCDLTNVEGYSALCSIITNTSGPFAACHPHSDPRPFFSSCVYDLCLYTTANGMLCSAVAAYERTCAVAGVNVSEWRSGLSCGICCQSCPSLGVGSFHAVVLPKISSFPTGMTVDEIKAFQGGISSASSAGVPVQLGDSFWSDGTCAERCTCTSEGLQCQSQPCSFSQICRPAAFQFSCQTIQRRTCTIVGDPHYYTLDNQVFHFQGTCTYVLSEQCGSALPYYRVEGKNEHRGSTRVSWVRLVKVFVYDEVIELVKGHRGKAKVNGDFVSTPISLNNGTVQVYQSGFFVVINTDFGLEVSYDTNHHVRISVPLDYRNSTCGLCGNFNNRPEDDFRTRQGAIVSSDVDFANSWRASGDDEPSCDVRCGGLDCSGCTAEQTELYSTTAHCGIIQSSSGPFAACHQQHPPQRFVESCVYDLCVGGGYQPFLCQAIEAYASQCQQNGVQVSWRRPGFCEIPCPANSHFESQGTGCPPTCVNPNSTEDCPLPARESCVCNAGYVLSAGVCVPHAECGCSFEGRYYSSGETVILGEDCGRRCSCSYGSMTCSSHACGPHESCSVEEGERGCRPNSYATCWIRGPGSYQTFDKLTYRYPGACRLTLAKVMGTSSHPHFMVTAEKVPRVREGFIRILNFEAEGTQISIEMSMFSHVQVRHPIKVKHRSILFYVMNTENTHFNIFSYLQVDSQLIKLPYSSASNRIQIYHSSLHSVTLRTSFGVTVQTVWPHFVQVTAPSVYAGSLGGLCGNYNGHPRDDFHTPNGVLVNSSQVFGDSWRDGSLSAHCVENLDEDTENNHNVSEYCGILTSPQGPFAPCWSTVDPHQQVHVCEQIIQGSEDPASKVCEVLRDYALMCQQNGVVLEEWRNVTGCGKCQNT</sequence>
<evidence type="ECO:0000259" key="4">
    <source>
        <dbReference type="PROSITE" id="PS51233"/>
    </source>
</evidence>
<dbReference type="GO" id="GO:0031012">
    <property type="term" value="C:extracellular matrix"/>
    <property type="evidence" value="ECO:0007669"/>
    <property type="project" value="TreeGrafter"/>
</dbReference>
<dbReference type="OMA" id="RIDQHCQ"/>
<feature type="domain" description="VWFD" evidence="4">
    <location>
        <begin position="99"/>
        <end position="260"/>
    </location>
</feature>
<dbReference type="Pfam" id="PF01826">
    <property type="entry name" value="TIL"/>
    <property type="match status" value="3"/>
</dbReference>
<feature type="domain" description="VWFD" evidence="4">
    <location>
        <begin position="463"/>
        <end position="630"/>
    </location>
</feature>
<evidence type="ECO:0000313" key="6">
    <source>
        <dbReference type="Proteomes" id="UP000472267"/>
    </source>
</evidence>
<dbReference type="Pfam" id="PF12714">
    <property type="entry name" value="TILa"/>
    <property type="match status" value="3"/>
</dbReference>
<dbReference type="GO" id="GO:0005615">
    <property type="term" value="C:extracellular space"/>
    <property type="evidence" value="ECO:0007669"/>
    <property type="project" value="TreeGrafter"/>
</dbReference>
<protein>
    <recommendedName>
        <fullName evidence="4">VWFD domain-containing protein</fullName>
    </recommendedName>
</protein>
<keyword evidence="2" id="KW-1015">Disulfide bond</keyword>
<dbReference type="PROSITE" id="PS51233">
    <property type="entry name" value="VWFD"/>
    <property type="match status" value="5"/>
</dbReference>
<dbReference type="InterPro" id="IPR014853">
    <property type="entry name" value="VWF/SSPO/ZAN-like_Cys-rich_dom"/>
</dbReference>
<dbReference type="Ensembl" id="ENSSFAT00005041574.1">
    <property type="protein sequence ID" value="ENSSFAP00005040095.1"/>
    <property type="gene ID" value="ENSSFAG00005020022.1"/>
</dbReference>
<name>A0A672IGM3_SALFA</name>
<feature type="domain" description="VWFD" evidence="4">
    <location>
        <begin position="1183"/>
        <end position="1362"/>
    </location>
</feature>
<dbReference type="SMART" id="SM00832">
    <property type="entry name" value="C8"/>
    <property type="match status" value="5"/>
</dbReference>
<dbReference type="InterPro" id="IPR002919">
    <property type="entry name" value="TIL_dom"/>
</dbReference>
<proteinExistence type="predicted"/>
<dbReference type="PANTHER" id="PTHR11339:SF374">
    <property type="entry name" value="ZONADHESIN"/>
    <property type="match status" value="1"/>
</dbReference>
<dbReference type="SUPFAM" id="SSF57567">
    <property type="entry name" value="Serine protease inhibitors"/>
    <property type="match status" value="3"/>
</dbReference>
<dbReference type="Proteomes" id="UP000472267">
    <property type="component" value="Unassembled WGS sequence"/>
</dbReference>
<dbReference type="InterPro" id="IPR036084">
    <property type="entry name" value="Ser_inhib-like_sf"/>
</dbReference>
<dbReference type="CDD" id="cd19941">
    <property type="entry name" value="TIL"/>
    <property type="match status" value="3"/>
</dbReference>
<accession>A0A672IGM3</accession>
<evidence type="ECO:0000256" key="2">
    <source>
        <dbReference type="ARBA" id="ARBA00023157"/>
    </source>
</evidence>
<dbReference type="InterPro" id="IPR050780">
    <property type="entry name" value="Mucin_vWF_Thrombospondin_sf"/>
</dbReference>
<reference evidence="5" key="2">
    <citation type="submission" date="2025-09" db="UniProtKB">
        <authorList>
            <consortium name="Ensembl"/>
        </authorList>
    </citation>
    <scope>IDENTIFICATION</scope>
</reference>
<evidence type="ECO:0000313" key="5">
    <source>
        <dbReference type="Ensembl" id="ENSSFAP00005040095.1"/>
    </source>
</evidence>
<dbReference type="SMART" id="SM00216">
    <property type="entry name" value="VWD"/>
    <property type="match status" value="5"/>
</dbReference>
<organism evidence="5 6">
    <name type="scientific">Salarias fasciatus</name>
    <name type="common">Jewelled blenny</name>
    <name type="synonym">Blennius fasciatus</name>
    <dbReference type="NCBI Taxonomy" id="181472"/>
    <lineage>
        <taxon>Eukaryota</taxon>
        <taxon>Metazoa</taxon>
        <taxon>Chordata</taxon>
        <taxon>Craniata</taxon>
        <taxon>Vertebrata</taxon>
        <taxon>Euteleostomi</taxon>
        <taxon>Actinopterygii</taxon>
        <taxon>Neopterygii</taxon>
        <taxon>Teleostei</taxon>
        <taxon>Neoteleostei</taxon>
        <taxon>Acanthomorphata</taxon>
        <taxon>Ovalentaria</taxon>
        <taxon>Blenniimorphae</taxon>
        <taxon>Blenniiformes</taxon>
        <taxon>Blennioidei</taxon>
        <taxon>Blenniidae</taxon>
        <taxon>Salariinae</taxon>
        <taxon>Salarias</taxon>
    </lineage>
</organism>
<feature type="domain" description="VWFD" evidence="4">
    <location>
        <begin position="833"/>
        <end position="1014"/>
    </location>
</feature>
<evidence type="ECO:0000256" key="3">
    <source>
        <dbReference type="ARBA" id="ARBA00023180"/>
    </source>
</evidence>
<evidence type="ECO:0000256" key="1">
    <source>
        <dbReference type="ARBA" id="ARBA00022737"/>
    </source>
</evidence>
<dbReference type="Gene3D" id="2.10.25.10">
    <property type="entry name" value="Laminin"/>
    <property type="match status" value="3"/>
</dbReference>
<dbReference type="Pfam" id="PF00094">
    <property type="entry name" value="VWD"/>
    <property type="match status" value="5"/>
</dbReference>